<evidence type="ECO:0000313" key="3">
    <source>
        <dbReference type="Proteomes" id="UP001642464"/>
    </source>
</evidence>
<feature type="compositionally biased region" description="Polar residues" evidence="1">
    <location>
        <begin position="56"/>
        <end position="71"/>
    </location>
</feature>
<name>A0ABP0IHY6_9DINO</name>
<gene>
    <name evidence="2" type="ORF">SCF082_LOCUS6727</name>
</gene>
<keyword evidence="3" id="KW-1185">Reference proteome</keyword>
<reference evidence="2 3" key="1">
    <citation type="submission" date="2024-02" db="EMBL/GenBank/DDBJ databases">
        <authorList>
            <person name="Chen Y."/>
            <person name="Shah S."/>
            <person name="Dougan E. K."/>
            <person name="Thang M."/>
            <person name="Chan C."/>
        </authorList>
    </citation>
    <scope>NUCLEOTIDE SEQUENCE [LARGE SCALE GENOMIC DNA]</scope>
</reference>
<dbReference type="EMBL" id="CAXAMM010003703">
    <property type="protein sequence ID" value="CAK9000968.1"/>
    <property type="molecule type" value="Genomic_DNA"/>
</dbReference>
<sequence>MIFYATSSSQAFRHSWPSQQPVCWKYNVPPNWDGRSQLPPDLLEEPPAARVPTKRNVPTTSGPGGESTSYGPWNSRVIIGRMGCFPRRWYMRIRSVYSVDGYKGMI</sequence>
<protein>
    <submittedName>
        <fullName evidence="2">Uncharacterized protein</fullName>
    </submittedName>
</protein>
<evidence type="ECO:0000256" key="1">
    <source>
        <dbReference type="SAM" id="MobiDB-lite"/>
    </source>
</evidence>
<evidence type="ECO:0000313" key="2">
    <source>
        <dbReference type="EMBL" id="CAK9000968.1"/>
    </source>
</evidence>
<feature type="region of interest" description="Disordered" evidence="1">
    <location>
        <begin position="35"/>
        <end position="71"/>
    </location>
</feature>
<organism evidence="2 3">
    <name type="scientific">Durusdinium trenchii</name>
    <dbReference type="NCBI Taxonomy" id="1381693"/>
    <lineage>
        <taxon>Eukaryota</taxon>
        <taxon>Sar</taxon>
        <taxon>Alveolata</taxon>
        <taxon>Dinophyceae</taxon>
        <taxon>Suessiales</taxon>
        <taxon>Symbiodiniaceae</taxon>
        <taxon>Durusdinium</taxon>
    </lineage>
</organism>
<comment type="caution">
    <text evidence="2">The sequence shown here is derived from an EMBL/GenBank/DDBJ whole genome shotgun (WGS) entry which is preliminary data.</text>
</comment>
<accession>A0ABP0IHY6</accession>
<dbReference type="Proteomes" id="UP001642464">
    <property type="component" value="Unassembled WGS sequence"/>
</dbReference>
<proteinExistence type="predicted"/>